<evidence type="ECO:0000313" key="5">
    <source>
        <dbReference type="Proteomes" id="UP001479436"/>
    </source>
</evidence>
<dbReference type="Pfam" id="PF15410">
    <property type="entry name" value="PH_9"/>
    <property type="match status" value="1"/>
</dbReference>
<dbReference type="CDD" id="cd00171">
    <property type="entry name" value="Sec7"/>
    <property type="match status" value="1"/>
</dbReference>
<evidence type="ECO:0000259" key="3">
    <source>
        <dbReference type="PROSITE" id="PS50190"/>
    </source>
</evidence>
<comment type="caution">
    <text evidence="4">The sequence shown here is derived from an EMBL/GenBank/DDBJ whole genome shotgun (WGS) entry which is preliminary data.</text>
</comment>
<feature type="region of interest" description="Disordered" evidence="1">
    <location>
        <begin position="234"/>
        <end position="256"/>
    </location>
</feature>
<dbReference type="SUPFAM" id="SSF48425">
    <property type="entry name" value="Sec7 domain"/>
    <property type="match status" value="1"/>
</dbReference>
<reference evidence="4 5" key="1">
    <citation type="submission" date="2023-04" db="EMBL/GenBank/DDBJ databases">
        <title>Genome of Basidiobolus ranarum AG-B5.</title>
        <authorList>
            <person name="Stajich J.E."/>
            <person name="Carter-House D."/>
            <person name="Gryganskyi A."/>
        </authorList>
    </citation>
    <scope>NUCLEOTIDE SEQUENCE [LARGE SCALE GENOMIC DNA]</scope>
    <source>
        <strain evidence="4 5">AG-B5</strain>
    </source>
</reference>
<dbReference type="PROSITE" id="PS50190">
    <property type="entry name" value="SEC7"/>
    <property type="match status" value="1"/>
</dbReference>
<dbReference type="SMART" id="SM00222">
    <property type="entry name" value="Sec7"/>
    <property type="match status" value="1"/>
</dbReference>
<feature type="domain" description="SEC7" evidence="3">
    <location>
        <begin position="29"/>
        <end position="276"/>
    </location>
</feature>
<keyword evidence="5" id="KW-1185">Reference proteome</keyword>
<dbReference type="Pfam" id="PF01369">
    <property type="entry name" value="Sec7"/>
    <property type="match status" value="1"/>
</dbReference>
<accession>A0ABR2VYD2</accession>
<dbReference type="InterPro" id="IPR001849">
    <property type="entry name" value="PH_domain"/>
</dbReference>
<dbReference type="InterPro" id="IPR011993">
    <property type="entry name" value="PH-like_dom_sf"/>
</dbReference>
<dbReference type="InterPro" id="IPR000904">
    <property type="entry name" value="Sec7_dom"/>
</dbReference>
<feature type="domain" description="PH" evidence="2">
    <location>
        <begin position="369"/>
        <end position="488"/>
    </location>
</feature>
<gene>
    <name evidence="4" type="ORF">K7432_009156</name>
</gene>
<protein>
    <submittedName>
        <fullName evidence="4">Uncharacterized protein</fullName>
    </submittedName>
</protein>
<feature type="compositionally biased region" description="Polar residues" evidence="1">
    <location>
        <begin position="326"/>
        <end position="358"/>
    </location>
</feature>
<name>A0ABR2VYD2_9FUNG</name>
<sequence>MSDPQPTILITESPISETPPSDFNLRLLKKTSSKPRQDSCLDSVDKMDNTPTGFMKTSLSTFNDDTFLDELAPGLRIEQEAGIIAKKLYLDDKELFKKEDIAQFLGKRGELNVLTLEKYMNHFDFSRMRLEDAFRYFCSKLFLRGESQAIDRILNQFARRYWECNHNSVFSNQDTVYTIVYSLLLLNTDLHVANINNKISKQDFVKNTLATVRACSLLDANNDNTIGSVASKTNFSSRSSSFGSESEYGSYSSHTSCNGDDLTSLLKEMYSSIKHNQIPQPFDCKPRRRSSTMSIIGSLGLTRSQSAHTLRKVRSKLSSKPSSPSINRRGSRNSFLTGSSNASIGSTEPPSPIRTVSSTNTSLGIETYGYSKSGMLIRKHLFEKTDKKAHNRQWKNCFLVVDRGDLKMFKTSKGYQRGDNSDLVDASVQMGHIPLRHSLTIALPPPGYSPTRSHVFAVQLPNGGVYLFQTESRELVQEWVSVCNYWSARESKEPMPGGVCNVDYGWKKSFESKTKLEIELPLPIGYDDHASISEWAQPTNPMISSSLSEHAQLQTLLRYNIFLETELAEHMELRSVILQRFSPKSSNMSRAFSNWERKSQHLLRELIKYQTYADSLKSTLDFLSDLDEDDSTCLSGPRHSNSDVFVPSPLRQSQRSVTAPATLVNGDESNYQEIEKTTELNPLRWAGLDEVTSQEKKIIYESNAFEMAGLEVDDDSVYELCREHLSSSESE</sequence>
<dbReference type="InterPro" id="IPR035999">
    <property type="entry name" value="Sec7_dom_sf"/>
</dbReference>
<dbReference type="SUPFAM" id="SSF50729">
    <property type="entry name" value="PH domain-like"/>
    <property type="match status" value="1"/>
</dbReference>
<dbReference type="PROSITE" id="PS50003">
    <property type="entry name" value="PH_DOMAIN"/>
    <property type="match status" value="1"/>
</dbReference>
<dbReference type="EMBL" id="JASJQH010007423">
    <property type="protein sequence ID" value="KAK9709246.1"/>
    <property type="molecule type" value="Genomic_DNA"/>
</dbReference>
<evidence type="ECO:0000313" key="4">
    <source>
        <dbReference type="EMBL" id="KAK9709246.1"/>
    </source>
</evidence>
<proteinExistence type="predicted"/>
<dbReference type="Proteomes" id="UP001479436">
    <property type="component" value="Unassembled WGS sequence"/>
</dbReference>
<feature type="compositionally biased region" description="Low complexity" evidence="1">
    <location>
        <begin position="235"/>
        <end position="253"/>
    </location>
</feature>
<dbReference type="Gene3D" id="1.10.1000.11">
    <property type="entry name" value="Arf Nucleotide-binding Site Opener,domain 2"/>
    <property type="match status" value="1"/>
</dbReference>
<dbReference type="PANTHER" id="PTHR10663">
    <property type="entry name" value="GUANYL-NUCLEOTIDE EXCHANGE FACTOR"/>
    <property type="match status" value="1"/>
</dbReference>
<organism evidence="4 5">
    <name type="scientific">Basidiobolus ranarum</name>
    <dbReference type="NCBI Taxonomy" id="34480"/>
    <lineage>
        <taxon>Eukaryota</taxon>
        <taxon>Fungi</taxon>
        <taxon>Fungi incertae sedis</taxon>
        <taxon>Zoopagomycota</taxon>
        <taxon>Entomophthoromycotina</taxon>
        <taxon>Basidiobolomycetes</taxon>
        <taxon>Basidiobolales</taxon>
        <taxon>Basidiobolaceae</taxon>
        <taxon>Basidiobolus</taxon>
    </lineage>
</organism>
<evidence type="ECO:0000256" key="1">
    <source>
        <dbReference type="SAM" id="MobiDB-lite"/>
    </source>
</evidence>
<dbReference type="SMART" id="SM00233">
    <property type="entry name" value="PH"/>
    <property type="match status" value="1"/>
</dbReference>
<dbReference type="InterPro" id="IPR041681">
    <property type="entry name" value="PH_9"/>
</dbReference>
<dbReference type="InterPro" id="IPR023394">
    <property type="entry name" value="Sec7_C_sf"/>
</dbReference>
<feature type="region of interest" description="Disordered" evidence="1">
    <location>
        <begin position="1"/>
        <end position="22"/>
    </location>
</feature>
<dbReference type="PANTHER" id="PTHR10663:SF373">
    <property type="entry name" value="PH AND SEC7 DOMAIN-CONTAINING PROTEIN C11E3.11C"/>
    <property type="match status" value="1"/>
</dbReference>
<feature type="region of interest" description="Disordered" evidence="1">
    <location>
        <begin position="314"/>
        <end position="358"/>
    </location>
</feature>
<dbReference type="Gene3D" id="2.30.29.30">
    <property type="entry name" value="Pleckstrin-homology domain (PH domain)/Phosphotyrosine-binding domain (PTB)"/>
    <property type="match status" value="1"/>
</dbReference>
<feature type="compositionally biased region" description="Polar residues" evidence="1">
    <location>
        <begin position="1"/>
        <end position="21"/>
    </location>
</feature>
<evidence type="ECO:0000259" key="2">
    <source>
        <dbReference type="PROSITE" id="PS50003"/>
    </source>
</evidence>